<name>A0ABS9CWI2_9RHOB</name>
<protein>
    <submittedName>
        <fullName evidence="1">DUF2793 domain-containing protein</fullName>
    </submittedName>
</protein>
<reference evidence="1 2" key="1">
    <citation type="submission" date="2022-01" db="EMBL/GenBank/DDBJ databases">
        <title>Octadecabacter sp. nov., isolated from a marine alga.</title>
        <authorList>
            <person name="Jin M.S."/>
            <person name="Kim H.M."/>
            <person name="Han D.M."/>
            <person name="Jung J.J."/>
            <person name="Jeon C.O."/>
        </authorList>
    </citation>
    <scope>NUCLEOTIDE SEQUENCE [LARGE SCALE GENOMIC DNA]</scope>
    <source>
        <strain evidence="1 2">G9-8</strain>
    </source>
</reference>
<sequence length="380" mass="40559">MSQSSHILGLPYIQPAQAQKHVTHNEAIRVLDALVQLSVVDRDQTTPPATAVTGDRHIVPAGATGEWAGQDGSIAVFEDAAWAFYPPQDGWQSVVRSEGITLIWNGSDWVAPTIDATAFQNLDSVGVNTTADATNRLAVASDATLLSHAGTDHRVVVNKNAPTDTASLLFQTGYSGRAEMGTAGSDDFAVKVSADAATWNTGVSFDATTGRAEFPSGAKISNRLDVGGRVYCYTDGRWVTHNNYHGTKTPNISATAGTGADPTLNWDDVGVFVEQGYEFTNLVNAVRSNNAQLTNFDLRVYFQTGPWDVGFSADADVTRTLIGSADSAQAGTGFDRVTVDLGGFVAPADGFLLFYWRPIGTLTSTRYLYSSMIVNYLTPA</sequence>
<evidence type="ECO:0000313" key="2">
    <source>
        <dbReference type="Proteomes" id="UP001200557"/>
    </source>
</evidence>
<dbReference type="RefSeq" id="WP_235225944.1">
    <property type="nucleotide sequence ID" value="NZ_JAKGAQ010000002.1"/>
</dbReference>
<gene>
    <name evidence="1" type="ORF">L0664_11245</name>
</gene>
<comment type="caution">
    <text evidence="1">The sequence shown here is derived from an EMBL/GenBank/DDBJ whole genome shotgun (WGS) entry which is preliminary data.</text>
</comment>
<dbReference type="Pfam" id="PF10983">
    <property type="entry name" value="DUF2793"/>
    <property type="match status" value="1"/>
</dbReference>
<accession>A0ABS9CWI2</accession>
<dbReference type="EMBL" id="JAKGAQ010000002">
    <property type="protein sequence ID" value="MCF2871641.1"/>
    <property type="molecule type" value="Genomic_DNA"/>
</dbReference>
<organism evidence="1 2">
    <name type="scientific">Octadecabacter dasysiphoniae</name>
    <dbReference type="NCBI Taxonomy" id="2909341"/>
    <lineage>
        <taxon>Bacteria</taxon>
        <taxon>Pseudomonadati</taxon>
        <taxon>Pseudomonadota</taxon>
        <taxon>Alphaproteobacteria</taxon>
        <taxon>Rhodobacterales</taxon>
        <taxon>Roseobacteraceae</taxon>
        <taxon>Octadecabacter</taxon>
    </lineage>
</organism>
<keyword evidence="2" id="KW-1185">Reference proteome</keyword>
<proteinExistence type="predicted"/>
<dbReference type="Proteomes" id="UP001200557">
    <property type="component" value="Unassembled WGS sequence"/>
</dbReference>
<evidence type="ECO:0000313" key="1">
    <source>
        <dbReference type="EMBL" id="MCF2871641.1"/>
    </source>
</evidence>
<dbReference type="InterPro" id="IPR021251">
    <property type="entry name" value="DUF2793"/>
</dbReference>